<sequence>MIQNSTESRAAVSSRVTKDTTVAVDAGIGAGTEADTPVQSCGVAGTLTLTWNVPSDRTEVSG</sequence>
<reference evidence="1 2" key="1">
    <citation type="journal article" date="2014" name="PLoS Genet.">
        <title>Phylogenetically driven sequencing of extremely halophilic archaea reveals strategies for static and dynamic osmo-response.</title>
        <authorList>
            <person name="Becker E.A."/>
            <person name="Seitzer P.M."/>
            <person name="Tritt A."/>
            <person name="Larsen D."/>
            <person name="Krusor M."/>
            <person name="Yao A.I."/>
            <person name="Wu D."/>
            <person name="Madern D."/>
            <person name="Eisen J.A."/>
            <person name="Darling A.E."/>
            <person name="Facciotti M.T."/>
        </authorList>
    </citation>
    <scope>NUCLEOTIDE SEQUENCE [LARGE SCALE GENOMIC DNA]</scope>
    <source>
        <strain evidence="1 2">DSM 12281</strain>
    </source>
</reference>
<dbReference type="AlphaFoldDB" id="L9ZI05"/>
<proteinExistence type="predicted"/>
<accession>L9ZI05</accession>
<dbReference type="EMBL" id="AOIL01000067">
    <property type="protein sequence ID" value="ELY85676.1"/>
    <property type="molecule type" value="Genomic_DNA"/>
</dbReference>
<dbReference type="PATRIC" id="fig|1230458.4.peg.4066"/>
<evidence type="ECO:0000313" key="1">
    <source>
        <dbReference type="EMBL" id="ELY85676.1"/>
    </source>
</evidence>
<evidence type="ECO:0000313" key="2">
    <source>
        <dbReference type="Proteomes" id="UP000011648"/>
    </source>
</evidence>
<protein>
    <submittedName>
        <fullName evidence="1">Uncharacterized protein</fullName>
    </submittedName>
</protein>
<organism evidence="1 2">
    <name type="scientific">Natrialba taiwanensis DSM 12281</name>
    <dbReference type="NCBI Taxonomy" id="1230458"/>
    <lineage>
        <taxon>Archaea</taxon>
        <taxon>Methanobacteriati</taxon>
        <taxon>Methanobacteriota</taxon>
        <taxon>Stenosarchaea group</taxon>
        <taxon>Halobacteria</taxon>
        <taxon>Halobacteriales</taxon>
        <taxon>Natrialbaceae</taxon>
        <taxon>Natrialba</taxon>
    </lineage>
</organism>
<dbReference type="Proteomes" id="UP000011648">
    <property type="component" value="Unassembled WGS sequence"/>
</dbReference>
<gene>
    <name evidence="1" type="ORF">C484_20197</name>
</gene>
<comment type="caution">
    <text evidence="1">The sequence shown here is derived from an EMBL/GenBank/DDBJ whole genome shotgun (WGS) entry which is preliminary data.</text>
</comment>
<name>L9ZI05_9EURY</name>
<keyword evidence="2" id="KW-1185">Reference proteome</keyword>